<comment type="similarity">
    <text evidence="1 3 5">Belongs to the aldehyde dehydrogenase family.</text>
</comment>
<name>A0ABW2V542_9BACL</name>
<dbReference type="PROSITE" id="PS00687">
    <property type="entry name" value="ALDEHYDE_DEHYDR_GLU"/>
    <property type="match status" value="1"/>
</dbReference>
<dbReference type="InterPro" id="IPR016163">
    <property type="entry name" value="Ald_DH_C"/>
</dbReference>
<protein>
    <recommendedName>
        <fullName evidence="3">Aldehyde dehydrogenase</fullName>
    </recommendedName>
</protein>
<dbReference type="InterPro" id="IPR015590">
    <property type="entry name" value="Aldehyde_DH_dom"/>
</dbReference>
<comment type="caution">
    <text evidence="8">The sequence shown here is derived from an EMBL/GenBank/DDBJ whole genome shotgun (WGS) entry which is preliminary data.</text>
</comment>
<feature type="coiled-coil region" evidence="6">
    <location>
        <begin position="24"/>
        <end position="51"/>
    </location>
</feature>
<dbReference type="PANTHER" id="PTHR43570">
    <property type="entry name" value="ALDEHYDE DEHYDROGENASE"/>
    <property type="match status" value="1"/>
</dbReference>
<keyword evidence="6" id="KW-0175">Coiled coil</keyword>
<evidence type="ECO:0000256" key="6">
    <source>
        <dbReference type="SAM" id="Coils"/>
    </source>
</evidence>
<evidence type="ECO:0000256" key="2">
    <source>
        <dbReference type="ARBA" id="ARBA00023002"/>
    </source>
</evidence>
<evidence type="ECO:0000256" key="4">
    <source>
        <dbReference type="PROSITE-ProRule" id="PRU10007"/>
    </source>
</evidence>
<dbReference type="Gene3D" id="3.40.309.10">
    <property type="entry name" value="Aldehyde Dehydrogenase, Chain A, domain 2"/>
    <property type="match status" value="1"/>
</dbReference>
<evidence type="ECO:0000259" key="7">
    <source>
        <dbReference type="Pfam" id="PF00171"/>
    </source>
</evidence>
<dbReference type="SUPFAM" id="SSF53720">
    <property type="entry name" value="ALDH-like"/>
    <property type="match status" value="1"/>
</dbReference>
<accession>A0ABW2V542</accession>
<gene>
    <name evidence="8" type="ORF">ACFQWB_07095</name>
</gene>
<reference evidence="9" key="1">
    <citation type="journal article" date="2019" name="Int. J. Syst. Evol. Microbiol.">
        <title>The Global Catalogue of Microorganisms (GCM) 10K type strain sequencing project: providing services to taxonomists for standard genome sequencing and annotation.</title>
        <authorList>
            <consortium name="The Broad Institute Genomics Platform"/>
            <consortium name="The Broad Institute Genome Sequencing Center for Infectious Disease"/>
            <person name="Wu L."/>
            <person name="Ma J."/>
        </authorList>
    </citation>
    <scope>NUCLEOTIDE SEQUENCE [LARGE SCALE GENOMIC DNA]</scope>
    <source>
        <strain evidence="9">JCM 18657</strain>
    </source>
</reference>
<evidence type="ECO:0000256" key="1">
    <source>
        <dbReference type="ARBA" id="ARBA00009986"/>
    </source>
</evidence>
<feature type="active site" evidence="4">
    <location>
        <position position="211"/>
    </location>
</feature>
<dbReference type="InterPro" id="IPR029510">
    <property type="entry name" value="Ald_DH_CS_GLU"/>
</dbReference>
<dbReference type="PANTHER" id="PTHR43570:SF16">
    <property type="entry name" value="ALDEHYDE DEHYDROGENASE TYPE III, ISOFORM Q"/>
    <property type="match status" value="1"/>
</dbReference>
<keyword evidence="2 3" id="KW-0560">Oxidoreductase</keyword>
<dbReference type="InterPro" id="IPR016162">
    <property type="entry name" value="Ald_DH_N"/>
</dbReference>
<keyword evidence="9" id="KW-1185">Reference proteome</keyword>
<dbReference type="RefSeq" id="WP_138790381.1">
    <property type="nucleotide sequence ID" value="NZ_JBHTGQ010000016.1"/>
</dbReference>
<dbReference type="Gene3D" id="3.40.605.10">
    <property type="entry name" value="Aldehyde Dehydrogenase, Chain A, domain 1"/>
    <property type="match status" value="1"/>
</dbReference>
<evidence type="ECO:0000313" key="8">
    <source>
        <dbReference type="EMBL" id="MFC7749702.1"/>
    </source>
</evidence>
<evidence type="ECO:0000256" key="3">
    <source>
        <dbReference type="PIRNR" id="PIRNR036492"/>
    </source>
</evidence>
<sequence length="459" mass="51636">MGLNVEQLILEQKRYFYSGATQPVEFRKQQLVKLKTAIQTYENEIIAALHKDLRKSEFEAYATEVGLVLHSISHMLKHMDKWVKPVRVKTPLQFQPGQSFIVRDPYGAILIIGPFNYPFQLVMEPLLGAIVGGNTAIIKPSEYSVHTTAVLKRIVEENFDENYIRIVEGDKDVVQQLIHAPFDYIFFTGSAEVGKIVMRAAAERLTPITLELGGKSPVIVDETAQLDVAAKRIVWGKFSNAGQSCTAPDYLLVHASIYDTFMDKLKKTIIRFYGENPQKSPDFGRMIHERHFRRIEQILEADAHLITFGGQKDISDLYIAPTLLEGVTWDSKAMASEIFGPVLPVMTYTDFAQAIHDIRQLPKPLAAYLFSENKQAARVFLRELPFGGGSINDTMSHVGNVHLPFGGVGASGIHAYHGKASYECFTHPKSILKRSTKLANDLSYPPYKEKVKIVRKILK</sequence>
<dbReference type="EMBL" id="JBHTGQ010000016">
    <property type="protein sequence ID" value="MFC7749702.1"/>
    <property type="molecule type" value="Genomic_DNA"/>
</dbReference>
<feature type="domain" description="Aldehyde dehydrogenase" evidence="7">
    <location>
        <begin position="14"/>
        <end position="431"/>
    </location>
</feature>
<organism evidence="8 9">
    <name type="scientific">Paenibacillus thermoaerophilus</name>
    <dbReference type="NCBI Taxonomy" id="1215385"/>
    <lineage>
        <taxon>Bacteria</taxon>
        <taxon>Bacillati</taxon>
        <taxon>Bacillota</taxon>
        <taxon>Bacilli</taxon>
        <taxon>Bacillales</taxon>
        <taxon>Paenibacillaceae</taxon>
        <taxon>Paenibacillus</taxon>
    </lineage>
</organism>
<dbReference type="Proteomes" id="UP001596528">
    <property type="component" value="Unassembled WGS sequence"/>
</dbReference>
<evidence type="ECO:0000256" key="5">
    <source>
        <dbReference type="RuleBase" id="RU003345"/>
    </source>
</evidence>
<dbReference type="InterPro" id="IPR012394">
    <property type="entry name" value="Aldehyde_DH_NAD(P)"/>
</dbReference>
<dbReference type="PROSITE" id="PS00070">
    <property type="entry name" value="ALDEHYDE_DEHYDR_CYS"/>
    <property type="match status" value="1"/>
</dbReference>
<proteinExistence type="inferred from homology"/>
<dbReference type="Pfam" id="PF00171">
    <property type="entry name" value="Aldedh"/>
    <property type="match status" value="1"/>
</dbReference>
<dbReference type="CDD" id="cd07136">
    <property type="entry name" value="ALDH_YwdH-P39616"/>
    <property type="match status" value="1"/>
</dbReference>
<dbReference type="InterPro" id="IPR016160">
    <property type="entry name" value="Ald_DH_CS_CYS"/>
</dbReference>
<dbReference type="InterPro" id="IPR016161">
    <property type="entry name" value="Ald_DH/histidinol_DH"/>
</dbReference>
<evidence type="ECO:0000313" key="9">
    <source>
        <dbReference type="Proteomes" id="UP001596528"/>
    </source>
</evidence>
<dbReference type="PIRSF" id="PIRSF036492">
    <property type="entry name" value="ALDH"/>
    <property type="match status" value="1"/>
</dbReference>